<accession>A0A183CUC2</accession>
<dbReference type="PROSITE" id="PS50948">
    <property type="entry name" value="PAN"/>
    <property type="match status" value="2"/>
</dbReference>
<feature type="region of interest" description="Disordered" evidence="1">
    <location>
        <begin position="523"/>
        <end position="560"/>
    </location>
</feature>
<dbReference type="WBParaSite" id="GPUH_0000006201-mRNA-1">
    <property type="protein sequence ID" value="GPUH_0000006201-mRNA-1"/>
    <property type="gene ID" value="GPUH_0000006201"/>
</dbReference>
<feature type="region of interest" description="Disordered" evidence="1">
    <location>
        <begin position="756"/>
        <end position="777"/>
    </location>
</feature>
<sequence length="1148" mass="118143">AEAQISAKPEAPTDAAATAKEAQTEAAGKATETATPAEGKQESTVSTESASAGESGATEAPKSEVSAESVAKTGEPEEAKEQATTAAAEGEKTEEASKPAADAATTSASSGEKEATAAEGASVSADATTKKPEAPASELNIDAVPAVAISDKEQVTDKEGLTTTTGTTLIGHEFVPNGTVPSVEECAKRCYTEGCAGAKFDPATHECSLAYEDHQYCDGNEEEHRSVEATETLWIHCISCRQELKESTLGLFVEDTTVPTGASEKASNDEGSKTGRAPERSGDENTPAPKAIDTEEKFLSTINQDATLESTKETGSAITLRANGKASGSELKTADGVAADFLSSTPESPGAAGSIADKTEPVAVTLETKLDSVADESTRLPASVSEIKGDESVAPGDMQLDTTPIVVVLEAHGSVTSAPEAAKSDEQTTKIPSDTELVTNRIIEGEKAVADINMVTKDGGEAGIVEKVAETLSADELATTVRPELLISLTANTPLHVPIDSSEIASVAVPDSRTSTVAPGEVVQLSTAESPVKKTEVGDQKQESDLSGADTGFQHESQSTNAVAPEIIGKVTVHPESAESGNKLGASDIAAAVASAVASGFTTATTGLPHEESKTSNVVEAITVESHLITSATEPESHTEITSSDNPEEATVVQSHAEVTSASIPEASMEKESQVGVSSSGVLEASTEAQSHTEVTSSILPGTGIVVESHTAITSSNIPVGATVESGAEVTPSSSPQAITVEETHAEVTSGEEAVIAGASETGVTSSKVAETSKTETHEITGNVVEASTAESRESIEGATKIPEADGVGGTLFAENAVTDGSVVAQAHVDDNVKKVIQAASESGVAVTDTSPVIGDASVAAVTSGAVHEAAVTSDTSGETATTEPPVQAVSDLVNILSHNSKIEDVIRRTSQSPYEKGKEKESFVVDDASVIKDSDARRPTSVAHIREALTGTPSRSGVKMTSFQGTATGCPGRIEFEVSSIGELPPLNISSEATAETPADCARKCYEDADCVLAGFVPSPNGQSTCLLTSDIGICSPEDKPVPQHTANAPFIISCLKCSSKFKCNYTLSEVVELTRLHEVDAIEPVLSISQCAEACSRRNCAVAHYDHKSNLCSLSSEKKFGECSEEKPLAVDGDEPVLLECVRCFA</sequence>
<feature type="domain" description="Apple" evidence="2">
    <location>
        <begin position="1059"/>
        <end position="1143"/>
    </location>
</feature>
<name>A0A183CUC2_9BILA</name>
<feature type="compositionally biased region" description="Polar residues" evidence="1">
    <location>
        <begin position="675"/>
        <end position="696"/>
    </location>
</feature>
<feature type="region of interest" description="Disordered" evidence="1">
    <location>
        <begin position="1"/>
        <end position="139"/>
    </location>
</feature>
<feature type="compositionally biased region" description="Low complexity" evidence="1">
    <location>
        <begin position="98"/>
        <end position="110"/>
    </location>
</feature>
<evidence type="ECO:0000259" key="2">
    <source>
        <dbReference type="PROSITE" id="PS50948"/>
    </source>
</evidence>
<dbReference type="AlphaFoldDB" id="A0A183CUC2"/>
<feature type="compositionally biased region" description="Basic and acidic residues" evidence="1">
    <location>
        <begin position="266"/>
        <end position="283"/>
    </location>
</feature>
<reference evidence="3 4" key="2">
    <citation type="submission" date="2018-11" db="EMBL/GenBank/DDBJ databases">
        <authorList>
            <consortium name="Pathogen Informatics"/>
        </authorList>
    </citation>
    <scope>NUCLEOTIDE SEQUENCE [LARGE SCALE GENOMIC DNA]</scope>
</reference>
<dbReference type="OrthoDB" id="5869233at2759"/>
<evidence type="ECO:0000313" key="3">
    <source>
        <dbReference type="EMBL" id="VDK27244.1"/>
    </source>
</evidence>
<dbReference type="EMBL" id="UYRT01000042">
    <property type="protein sequence ID" value="VDK27244.1"/>
    <property type="molecule type" value="Genomic_DNA"/>
</dbReference>
<dbReference type="Pfam" id="PF00024">
    <property type="entry name" value="PAN_1"/>
    <property type="match status" value="2"/>
</dbReference>
<feature type="region of interest" description="Disordered" evidence="1">
    <location>
        <begin position="629"/>
        <end position="696"/>
    </location>
</feature>
<reference evidence="5" key="1">
    <citation type="submission" date="2016-06" db="UniProtKB">
        <authorList>
            <consortium name="WormBaseParasite"/>
        </authorList>
    </citation>
    <scope>IDENTIFICATION</scope>
</reference>
<feature type="domain" description="Apple" evidence="2">
    <location>
        <begin position="971"/>
        <end position="1056"/>
    </location>
</feature>
<proteinExistence type="predicted"/>
<feature type="compositionally biased region" description="Low complexity" evidence="1">
    <location>
        <begin position="7"/>
        <end position="60"/>
    </location>
</feature>
<dbReference type="PANTHER" id="PTHR21583">
    <property type="entry name" value="ELYS PROTEIN"/>
    <property type="match status" value="1"/>
</dbReference>
<keyword evidence="4" id="KW-1185">Reference proteome</keyword>
<dbReference type="PANTHER" id="PTHR21583:SF8">
    <property type="entry name" value="PROTEIN ELYS"/>
    <property type="match status" value="1"/>
</dbReference>
<evidence type="ECO:0000313" key="5">
    <source>
        <dbReference type="WBParaSite" id="GPUH_0000006201-mRNA-1"/>
    </source>
</evidence>
<feature type="region of interest" description="Disordered" evidence="1">
    <location>
        <begin position="260"/>
        <end position="294"/>
    </location>
</feature>
<dbReference type="InterPro" id="IPR003609">
    <property type="entry name" value="Pan_app"/>
</dbReference>
<dbReference type="InterPro" id="IPR052620">
    <property type="entry name" value="ELYS/MEL-28_NucAsmblyFactor"/>
</dbReference>
<evidence type="ECO:0000256" key="1">
    <source>
        <dbReference type="SAM" id="MobiDB-lite"/>
    </source>
</evidence>
<feature type="compositionally biased region" description="Polar residues" evidence="1">
    <location>
        <begin position="652"/>
        <end position="663"/>
    </location>
</feature>
<organism evidence="5">
    <name type="scientific">Gongylonema pulchrum</name>
    <dbReference type="NCBI Taxonomy" id="637853"/>
    <lineage>
        <taxon>Eukaryota</taxon>
        <taxon>Metazoa</taxon>
        <taxon>Ecdysozoa</taxon>
        <taxon>Nematoda</taxon>
        <taxon>Chromadorea</taxon>
        <taxon>Rhabditida</taxon>
        <taxon>Spirurina</taxon>
        <taxon>Spiruromorpha</taxon>
        <taxon>Spiruroidea</taxon>
        <taxon>Gongylonematidae</taxon>
        <taxon>Gongylonema</taxon>
    </lineage>
</organism>
<evidence type="ECO:0000313" key="4">
    <source>
        <dbReference type="Proteomes" id="UP000271098"/>
    </source>
</evidence>
<feature type="compositionally biased region" description="Polar residues" evidence="1">
    <location>
        <begin position="629"/>
        <end position="645"/>
    </location>
</feature>
<feature type="compositionally biased region" description="Basic and acidic residues" evidence="1">
    <location>
        <begin position="531"/>
        <end position="544"/>
    </location>
</feature>
<protein>
    <submittedName>
        <fullName evidence="5">Apple domain-containing protein</fullName>
    </submittedName>
</protein>
<dbReference type="Proteomes" id="UP000271098">
    <property type="component" value="Unassembled WGS sequence"/>
</dbReference>
<gene>
    <name evidence="3" type="ORF">GPUH_LOCUS63</name>
</gene>